<dbReference type="EMBL" id="JH930468">
    <property type="protein sequence ID" value="EKM61561.1"/>
    <property type="molecule type" value="Genomic_DNA"/>
</dbReference>
<dbReference type="AlphaFoldDB" id="K5VEV5"/>
<dbReference type="Proteomes" id="UP000008370">
    <property type="component" value="Unassembled WGS sequence"/>
</dbReference>
<dbReference type="RefSeq" id="XP_007390969.1">
    <property type="nucleotide sequence ID" value="XM_007390907.1"/>
</dbReference>
<feature type="region of interest" description="Disordered" evidence="1">
    <location>
        <begin position="19"/>
        <end position="141"/>
    </location>
</feature>
<dbReference type="KEGG" id="pco:PHACADRAFT_248243"/>
<evidence type="ECO:0000313" key="3">
    <source>
        <dbReference type="Proteomes" id="UP000008370"/>
    </source>
</evidence>
<evidence type="ECO:0000313" key="2">
    <source>
        <dbReference type="EMBL" id="EKM61561.1"/>
    </source>
</evidence>
<reference evidence="2 3" key="1">
    <citation type="journal article" date="2012" name="BMC Genomics">
        <title>Comparative genomics of the white-rot fungi, Phanerochaete carnosa and P. chrysosporium, to elucidate the genetic basis of the distinct wood types they colonize.</title>
        <authorList>
            <person name="Suzuki H."/>
            <person name="MacDonald J."/>
            <person name="Syed K."/>
            <person name="Salamov A."/>
            <person name="Hori C."/>
            <person name="Aerts A."/>
            <person name="Henrissat B."/>
            <person name="Wiebenga A."/>
            <person name="vanKuyk P.A."/>
            <person name="Barry K."/>
            <person name="Lindquist E."/>
            <person name="LaButti K."/>
            <person name="Lapidus A."/>
            <person name="Lucas S."/>
            <person name="Coutinho P."/>
            <person name="Gong Y."/>
            <person name="Samejima M."/>
            <person name="Mahadevan R."/>
            <person name="Abou-Zaid M."/>
            <person name="de Vries R.P."/>
            <person name="Igarashi K."/>
            <person name="Yadav J.S."/>
            <person name="Grigoriev I.V."/>
            <person name="Master E.R."/>
        </authorList>
    </citation>
    <scope>NUCLEOTIDE SEQUENCE [LARGE SCALE GENOMIC DNA]</scope>
    <source>
        <strain evidence="2 3">HHB-10118-sp</strain>
    </source>
</reference>
<evidence type="ECO:0000256" key="1">
    <source>
        <dbReference type="SAM" id="MobiDB-lite"/>
    </source>
</evidence>
<accession>K5VEV5</accession>
<keyword evidence="3" id="KW-1185">Reference proteome</keyword>
<gene>
    <name evidence="2" type="ORF">PHACADRAFT_248243</name>
</gene>
<name>K5VEV5_PHACS</name>
<feature type="compositionally biased region" description="Low complexity" evidence="1">
    <location>
        <begin position="121"/>
        <end position="132"/>
    </location>
</feature>
<dbReference type="InParanoid" id="K5VEV5"/>
<sequence length="164" mass="18127">MGHQRHRSFVSYFNKAMHPLHDTSADSSPRRSSMSSFATRSDASSSSASSYYSYSLLSASPSSRSPILSERSTNRTQPYSAPYYAAMPTPQPRRSSSARKVVEIRQPISEGEEPLEERTQSSLSGLEAGSLARGRAVAGDCVSDTEVAHKRRYRFIDDGRDQAR</sequence>
<organism evidence="2 3">
    <name type="scientific">Phanerochaete carnosa (strain HHB-10118-sp)</name>
    <name type="common">White-rot fungus</name>
    <name type="synonym">Peniophora carnosa</name>
    <dbReference type="NCBI Taxonomy" id="650164"/>
    <lineage>
        <taxon>Eukaryota</taxon>
        <taxon>Fungi</taxon>
        <taxon>Dikarya</taxon>
        <taxon>Basidiomycota</taxon>
        <taxon>Agaricomycotina</taxon>
        <taxon>Agaricomycetes</taxon>
        <taxon>Polyporales</taxon>
        <taxon>Phanerochaetaceae</taxon>
        <taxon>Phanerochaete</taxon>
    </lineage>
</organism>
<dbReference type="GeneID" id="18914297"/>
<feature type="compositionally biased region" description="Low complexity" evidence="1">
    <location>
        <begin position="25"/>
        <end position="71"/>
    </location>
</feature>
<protein>
    <submittedName>
        <fullName evidence="2">Uncharacterized protein</fullName>
    </submittedName>
</protein>
<proteinExistence type="predicted"/>
<dbReference type="HOGENOM" id="CLU_1619604_0_0_1"/>